<dbReference type="InterPro" id="IPR041885">
    <property type="entry name" value="MAN1_winged_helix_dom"/>
</dbReference>
<comment type="caution">
    <text evidence="9">The sequence shown here is derived from an EMBL/GenBank/DDBJ whole genome shotgun (WGS) entry which is preliminary data.</text>
</comment>
<keyword evidence="6" id="KW-0539">Nucleus</keyword>
<dbReference type="Gene3D" id="1.10.10.1180">
    <property type="entry name" value="MAN1, winged-helix domain"/>
    <property type="match status" value="1"/>
</dbReference>
<dbReference type="Pfam" id="PF09402">
    <property type="entry name" value="MSC"/>
    <property type="match status" value="1"/>
</dbReference>
<dbReference type="GO" id="GO:0071763">
    <property type="term" value="P:nuclear membrane organization"/>
    <property type="evidence" value="ECO:0007669"/>
    <property type="project" value="TreeGrafter"/>
</dbReference>
<evidence type="ECO:0000256" key="4">
    <source>
        <dbReference type="ARBA" id="ARBA00022989"/>
    </source>
</evidence>
<comment type="subcellular location">
    <subcellularLocation>
        <location evidence="1">Nucleus inner membrane</location>
    </subcellularLocation>
</comment>
<reference evidence="9" key="1">
    <citation type="journal article" date="2020" name="Fungal Divers.">
        <title>Resolving the Mortierellaceae phylogeny through synthesis of multi-gene phylogenetics and phylogenomics.</title>
        <authorList>
            <person name="Vandepol N."/>
            <person name="Liber J."/>
            <person name="Desiro A."/>
            <person name="Na H."/>
            <person name="Kennedy M."/>
            <person name="Barry K."/>
            <person name="Grigoriev I.V."/>
            <person name="Miller A.N."/>
            <person name="O'Donnell K."/>
            <person name="Stajich J.E."/>
            <person name="Bonito G."/>
        </authorList>
    </citation>
    <scope>NUCLEOTIDE SEQUENCE</scope>
    <source>
        <strain evidence="9">KOD948</strain>
    </source>
</reference>
<dbReference type="OrthoDB" id="2503928at2759"/>
<protein>
    <submittedName>
        <fullName evidence="9">Inner nuclear membrane protein enriched at telomere/subtelomere region</fullName>
    </submittedName>
</protein>
<dbReference type="PANTHER" id="PTHR47808">
    <property type="entry name" value="INNER NUCLEAR MEMBRANE PROTEIN HEH2-RELATED"/>
    <property type="match status" value="1"/>
</dbReference>
<dbReference type="GO" id="GO:0005783">
    <property type="term" value="C:endoplasmic reticulum"/>
    <property type="evidence" value="ECO:0007669"/>
    <property type="project" value="TreeGrafter"/>
</dbReference>
<evidence type="ECO:0000313" key="10">
    <source>
        <dbReference type="Proteomes" id="UP000726737"/>
    </source>
</evidence>
<evidence type="ECO:0000259" key="8">
    <source>
        <dbReference type="Pfam" id="PF09402"/>
    </source>
</evidence>
<feature type="compositionally biased region" description="Low complexity" evidence="7">
    <location>
        <begin position="181"/>
        <end position="191"/>
    </location>
</feature>
<feature type="compositionally biased region" description="Low complexity" evidence="7">
    <location>
        <begin position="104"/>
        <end position="117"/>
    </location>
</feature>
<keyword evidence="2" id="KW-0597">Phosphoprotein</keyword>
<dbReference type="InterPro" id="IPR044780">
    <property type="entry name" value="Heh2/Src1"/>
</dbReference>
<feature type="region of interest" description="Disordered" evidence="7">
    <location>
        <begin position="151"/>
        <end position="204"/>
    </location>
</feature>
<dbReference type="InterPro" id="IPR011015">
    <property type="entry name" value="LEM/LEM-like_dom_sf"/>
</dbReference>
<feature type="domain" description="Man1/Src1-like C-terminal" evidence="8">
    <location>
        <begin position="297"/>
        <end position="626"/>
    </location>
</feature>
<gene>
    <name evidence="9" type="primary">SRC1_2</name>
    <name evidence="9" type="ORF">BG011_008053</name>
</gene>
<proteinExistence type="predicted"/>
<dbReference type="Proteomes" id="UP000726737">
    <property type="component" value="Unassembled WGS sequence"/>
</dbReference>
<accession>A0A9P6PQN6</accession>
<evidence type="ECO:0000313" key="9">
    <source>
        <dbReference type="EMBL" id="KAG0250830.1"/>
    </source>
</evidence>
<feature type="region of interest" description="Disordered" evidence="7">
    <location>
        <begin position="265"/>
        <end position="286"/>
    </location>
</feature>
<evidence type="ECO:0000256" key="6">
    <source>
        <dbReference type="ARBA" id="ARBA00023242"/>
    </source>
</evidence>
<keyword evidence="4" id="KW-1133">Transmembrane helix</keyword>
<dbReference type="EMBL" id="JAAAJA010000645">
    <property type="protein sequence ID" value="KAG0250830.1"/>
    <property type="molecule type" value="Genomic_DNA"/>
</dbReference>
<dbReference type="AlphaFoldDB" id="A0A9P6PQN6"/>
<feature type="compositionally biased region" description="Basic and acidic residues" evidence="7">
    <location>
        <begin position="94"/>
        <end position="103"/>
    </location>
</feature>
<evidence type="ECO:0000256" key="1">
    <source>
        <dbReference type="ARBA" id="ARBA00004540"/>
    </source>
</evidence>
<name>A0A9P6PQN6_9FUNG</name>
<dbReference type="InterPro" id="IPR018996">
    <property type="entry name" value="Man1/Src1-like_C"/>
</dbReference>
<sequence length="690" mass="78158">MPPIEVPRYLHPDFDPMKMKMDSIREVLIHHKVKAPTGVVRKQELVDLFEKHIRPQAAALRSYYENISPSEEGIVKVPRSSITTTTLDFTPPESRTKPTRQKESQSLSSSASSSSLSKHTVIRNNHSDLKWDSESIDTALEKKITEEKAKVRSENFSDENPFQSAGDSERRRRSKSRDSSRAGSSRSSSRPQRTRRKSRDRDSTLVAHYHVFNVPSQDSFSTLLKTPKYSSRTLDRNDIDVGPYPSSPLQAKSKRIAAATLPQPRPMQFDTNQAMRTPSSRRGMERAGTNWGPMRLLILTALFVYALWYRQTRFDIGFCTPTNNPPSRKDLGTIQQHIAYWLYPTCIPCPDGAMCQTPESDPICPPNHVLRSHVFSFGNVIPLKPICVRNKAKEYQSTQVADVAESILRRRAGDEECKESRKPPASAELFARQRMTVGELKNTIESMKDSSVSAAEFEEYWALTLMELDRRSVRIAFEEGIGEVYIRSLEPSKTLSCRIRHALVEWVIQYQLLLIALTTAATSGILARYHISRRRKEIKIINGLVANVLAKLAEQAHYCHIDPILYPDPFVPQIHLRDALLADVYSPARRNELWEKVSAIVDMNASVRVSAQEVRGEIHRVWEWVGATGVLSCKIPGSNLSNIRDDSSEASFKPTITTRTIPRTNVFASTKNDVEQSSPVRPFYPSLLQD</sequence>
<dbReference type="Gene3D" id="1.10.720.40">
    <property type="match status" value="1"/>
</dbReference>
<evidence type="ECO:0000256" key="3">
    <source>
        <dbReference type="ARBA" id="ARBA00022692"/>
    </source>
</evidence>
<organism evidence="9 10">
    <name type="scientific">Mortierella polycephala</name>
    <dbReference type="NCBI Taxonomy" id="41804"/>
    <lineage>
        <taxon>Eukaryota</taxon>
        <taxon>Fungi</taxon>
        <taxon>Fungi incertae sedis</taxon>
        <taxon>Mucoromycota</taxon>
        <taxon>Mortierellomycotina</taxon>
        <taxon>Mortierellomycetes</taxon>
        <taxon>Mortierellales</taxon>
        <taxon>Mortierellaceae</taxon>
        <taxon>Mortierella</taxon>
    </lineage>
</organism>
<feature type="region of interest" description="Disordered" evidence="7">
    <location>
        <begin position="75"/>
        <end position="121"/>
    </location>
</feature>
<keyword evidence="3" id="KW-0812">Transmembrane</keyword>
<evidence type="ECO:0000256" key="7">
    <source>
        <dbReference type="SAM" id="MobiDB-lite"/>
    </source>
</evidence>
<dbReference type="GO" id="GO:0005637">
    <property type="term" value="C:nuclear inner membrane"/>
    <property type="evidence" value="ECO:0007669"/>
    <property type="project" value="UniProtKB-SubCell"/>
</dbReference>
<evidence type="ECO:0000256" key="2">
    <source>
        <dbReference type="ARBA" id="ARBA00022553"/>
    </source>
</evidence>
<keyword evidence="5" id="KW-0472">Membrane</keyword>
<keyword evidence="10" id="KW-1185">Reference proteome</keyword>
<feature type="compositionally biased region" description="Polar residues" evidence="7">
    <location>
        <begin position="269"/>
        <end position="280"/>
    </location>
</feature>
<dbReference type="GO" id="GO:0003682">
    <property type="term" value="F:chromatin binding"/>
    <property type="evidence" value="ECO:0007669"/>
    <property type="project" value="InterPro"/>
</dbReference>
<dbReference type="GO" id="GO:0034399">
    <property type="term" value="C:nuclear periphery"/>
    <property type="evidence" value="ECO:0007669"/>
    <property type="project" value="TreeGrafter"/>
</dbReference>
<dbReference type="PANTHER" id="PTHR47808:SF2">
    <property type="entry name" value="LEM DOMAIN-CONTAINING PROTEIN 2"/>
    <property type="match status" value="1"/>
</dbReference>
<evidence type="ECO:0000256" key="5">
    <source>
        <dbReference type="ARBA" id="ARBA00023136"/>
    </source>
</evidence>